<evidence type="ECO:0000313" key="1">
    <source>
        <dbReference type="EMBL" id="KUK86188.1"/>
    </source>
</evidence>
<accession>A0A101I0W7</accession>
<dbReference type="Proteomes" id="UP000053467">
    <property type="component" value="Unassembled WGS sequence"/>
</dbReference>
<dbReference type="PANTHER" id="PTHR37029">
    <property type="entry name" value="SSR1768 PROTEIN"/>
    <property type="match status" value="1"/>
</dbReference>
<comment type="caution">
    <text evidence="1">The sequence shown here is derived from an EMBL/GenBank/DDBJ whole genome shotgun (WGS) entry which is preliminary data.</text>
</comment>
<dbReference type="EMBL" id="LGGX01000026">
    <property type="protein sequence ID" value="KUK86188.1"/>
    <property type="molecule type" value="Genomic_DNA"/>
</dbReference>
<evidence type="ECO:0000313" key="2">
    <source>
        <dbReference type="Proteomes" id="UP000053467"/>
    </source>
</evidence>
<reference evidence="2" key="1">
    <citation type="journal article" date="2015" name="MBio">
        <title>Genome-Resolved Metagenomic Analysis Reveals Roles for Candidate Phyla and Other Microbial Community Members in Biogeochemical Transformations in Oil Reservoirs.</title>
        <authorList>
            <person name="Hu P."/>
            <person name="Tom L."/>
            <person name="Singh A."/>
            <person name="Thomas B.C."/>
            <person name="Baker B.J."/>
            <person name="Piceno Y.M."/>
            <person name="Andersen G.L."/>
            <person name="Banfield J.F."/>
        </authorList>
    </citation>
    <scope>NUCLEOTIDE SEQUENCE [LARGE SCALE GENOMIC DNA]</scope>
</reference>
<gene>
    <name evidence="1" type="ORF">XE03_1682</name>
</gene>
<sequence>MRIRYDEEADALYIKLQEAEYYESDEIQEGFILDYDADGSIIAIEILEASTRVPLADLSTVNFEINRQLMKTGSDN</sequence>
<dbReference type="AlphaFoldDB" id="A0A101I0W7"/>
<evidence type="ECO:0008006" key="3">
    <source>
        <dbReference type="Google" id="ProtNLM"/>
    </source>
</evidence>
<dbReference type="Pfam" id="PF10049">
    <property type="entry name" value="DUF2283"/>
    <property type="match status" value="1"/>
</dbReference>
<dbReference type="InterPro" id="IPR019270">
    <property type="entry name" value="DUF2283"/>
</dbReference>
<organism evidence="1 2">
    <name type="scientific">candidate division TA06 bacterium 34_109</name>
    <dbReference type="NCBI Taxonomy" id="1635277"/>
    <lineage>
        <taxon>Bacteria</taxon>
        <taxon>Bacteria division TA06</taxon>
    </lineage>
</organism>
<proteinExistence type="predicted"/>
<protein>
    <recommendedName>
        <fullName evidence="3">DUF2283 domain-containing protein</fullName>
    </recommendedName>
</protein>
<name>A0A101I0W7_UNCT6</name>
<dbReference type="PANTHER" id="PTHR37029:SF1">
    <property type="entry name" value="SSR1768 PROTEIN"/>
    <property type="match status" value="1"/>
</dbReference>